<comment type="caution">
    <text evidence="4">The sequence shown here is derived from an EMBL/GenBank/DDBJ whole genome shotgun (WGS) entry which is preliminary data.</text>
</comment>
<dbReference type="Gene3D" id="3.30.160.60">
    <property type="entry name" value="Classic Zinc Finger"/>
    <property type="match status" value="1"/>
</dbReference>
<dbReference type="PANTHER" id="PTHR46353:SF5">
    <property type="entry name" value="ZINC FINGER PROTEIN 5"/>
    <property type="match status" value="1"/>
</dbReference>
<evidence type="ECO:0000256" key="1">
    <source>
        <dbReference type="PROSITE-ProRule" id="PRU00042"/>
    </source>
</evidence>
<feature type="compositionally biased region" description="Polar residues" evidence="2">
    <location>
        <begin position="34"/>
        <end position="46"/>
    </location>
</feature>
<dbReference type="GO" id="GO:0000976">
    <property type="term" value="F:transcription cis-regulatory region binding"/>
    <property type="evidence" value="ECO:0007669"/>
    <property type="project" value="TreeGrafter"/>
</dbReference>
<dbReference type="InterPro" id="IPR013087">
    <property type="entry name" value="Znf_C2H2_type"/>
</dbReference>
<feature type="region of interest" description="Disordered" evidence="2">
    <location>
        <begin position="31"/>
        <end position="78"/>
    </location>
</feature>
<dbReference type="GO" id="GO:0009736">
    <property type="term" value="P:cytokinin-activated signaling pathway"/>
    <property type="evidence" value="ECO:0007669"/>
    <property type="project" value="TreeGrafter"/>
</dbReference>
<proteinExistence type="predicted"/>
<dbReference type="GO" id="GO:0005634">
    <property type="term" value="C:nucleus"/>
    <property type="evidence" value="ECO:0007669"/>
    <property type="project" value="TreeGrafter"/>
</dbReference>
<dbReference type="PANTHER" id="PTHR46353">
    <property type="entry name" value="ZINC FINGER PROTEIN 5"/>
    <property type="match status" value="1"/>
</dbReference>
<dbReference type="PROSITE" id="PS50157">
    <property type="entry name" value="ZINC_FINGER_C2H2_2"/>
    <property type="match status" value="1"/>
</dbReference>
<dbReference type="InterPro" id="IPR044299">
    <property type="entry name" value="GIS3/ZFP5/ZFP6"/>
</dbReference>
<keyword evidence="1" id="KW-0863">Zinc-finger</keyword>
<dbReference type="SUPFAM" id="SSF57667">
    <property type="entry name" value="beta-beta-alpha zinc fingers"/>
    <property type="match status" value="1"/>
</dbReference>
<dbReference type="GO" id="GO:0003700">
    <property type="term" value="F:DNA-binding transcription factor activity"/>
    <property type="evidence" value="ECO:0007669"/>
    <property type="project" value="TreeGrafter"/>
</dbReference>
<organism evidence="4 5">
    <name type="scientific">Arachis hypogaea</name>
    <name type="common">Peanut</name>
    <dbReference type="NCBI Taxonomy" id="3818"/>
    <lineage>
        <taxon>Eukaryota</taxon>
        <taxon>Viridiplantae</taxon>
        <taxon>Streptophyta</taxon>
        <taxon>Embryophyta</taxon>
        <taxon>Tracheophyta</taxon>
        <taxon>Spermatophyta</taxon>
        <taxon>Magnoliopsida</taxon>
        <taxon>eudicotyledons</taxon>
        <taxon>Gunneridae</taxon>
        <taxon>Pentapetalae</taxon>
        <taxon>rosids</taxon>
        <taxon>fabids</taxon>
        <taxon>Fabales</taxon>
        <taxon>Fabaceae</taxon>
        <taxon>Papilionoideae</taxon>
        <taxon>50 kb inversion clade</taxon>
        <taxon>dalbergioids sensu lato</taxon>
        <taxon>Dalbergieae</taxon>
        <taxon>Pterocarpus clade</taxon>
        <taxon>Arachis</taxon>
    </lineage>
</organism>
<dbReference type="PROSITE" id="PS00028">
    <property type="entry name" value="ZINC_FINGER_C2H2_1"/>
    <property type="match status" value="1"/>
</dbReference>
<protein>
    <recommendedName>
        <fullName evidence="3">C2H2-type domain-containing protein</fullName>
    </recommendedName>
</protein>
<evidence type="ECO:0000313" key="4">
    <source>
        <dbReference type="EMBL" id="RYR59548.1"/>
    </source>
</evidence>
<dbReference type="Gramene" id="arahy.Tifrunner.gnm2.ann2.Ah05g147600.1">
    <property type="protein sequence ID" value="arahy.Tifrunner.gnm2.ann2.Ah05g147600.1-CDS-1"/>
    <property type="gene ID" value="arahy.Tifrunner.gnm2.ann2.Ah05g147600"/>
</dbReference>
<dbReference type="OrthoDB" id="1939583at2759"/>
<keyword evidence="5" id="KW-1185">Reference proteome</keyword>
<dbReference type="Pfam" id="PF13912">
    <property type="entry name" value="zf-C2H2_6"/>
    <property type="match status" value="1"/>
</dbReference>
<name>A0A445D8P5_ARAHY</name>
<reference evidence="4 5" key="1">
    <citation type="submission" date="2019-01" db="EMBL/GenBank/DDBJ databases">
        <title>Sequencing of cultivated peanut Arachis hypogaea provides insights into genome evolution and oil improvement.</title>
        <authorList>
            <person name="Chen X."/>
        </authorList>
    </citation>
    <scope>NUCLEOTIDE SEQUENCE [LARGE SCALE GENOMIC DNA]</scope>
    <source>
        <strain evidence="5">cv. Fuhuasheng</strain>
        <tissue evidence="4">Leaves</tissue>
    </source>
</reference>
<dbReference type="GO" id="GO:0008270">
    <property type="term" value="F:zinc ion binding"/>
    <property type="evidence" value="ECO:0007669"/>
    <property type="project" value="UniProtKB-KW"/>
</dbReference>
<sequence length="277" mass="31714">MERDVCDLSPTWDCENGNNSVEKRLRLFGFELNPPSNSVKDPNTTEGSDESVNSSSNSVSLGGDKTTAQDQRTTTTNNNNEKKFECQYCLKEFANSQALGGHQNAHKKERMKKKRLQLQARKATINYYLQQPNFPNNNHYHGFFYHNQNHNNSNTPWFYDPSSYNYYSDFTACEESQISFNPNDQDSNFLIEKASNSNWYSSLPSSYQTASSSQQDSCMFNFSNTSTEDNNNNRAYNIFKPCNFLDSSNHQIQSHNSNNKALDLQLGLNLQSNTRRA</sequence>
<keyword evidence="1" id="KW-0479">Metal-binding</keyword>
<dbReference type="GO" id="GO:0009740">
    <property type="term" value="P:gibberellic acid mediated signaling pathway"/>
    <property type="evidence" value="ECO:0007669"/>
    <property type="project" value="TreeGrafter"/>
</dbReference>
<evidence type="ECO:0000259" key="3">
    <source>
        <dbReference type="PROSITE" id="PS50157"/>
    </source>
</evidence>
<evidence type="ECO:0000313" key="5">
    <source>
        <dbReference type="Proteomes" id="UP000289738"/>
    </source>
</evidence>
<dbReference type="GO" id="GO:0010090">
    <property type="term" value="P:trichome morphogenesis"/>
    <property type="evidence" value="ECO:0007669"/>
    <property type="project" value="InterPro"/>
</dbReference>
<dbReference type="EMBL" id="SDMP01000005">
    <property type="protein sequence ID" value="RYR59548.1"/>
    <property type="molecule type" value="Genomic_DNA"/>
</dbReference>
<gene>
    <name evidence="4" type="ORF">Ahy_A05g025446</name>
</gene>
<dbReference type="InterPro" id="IPR036236">
    <property type="entry name" value="Znf_C2H2_sf"/>
</dbReference>
<evidence type="ECO:0000256" key="2">
    <source>
        <dbReference type="SAM" id="MobiDB-lite"/>
    </source>
</evidence>
<keyword evidence="1" id="KW-0862">Zinc</keyword>
<dbReference type="Proteomes" id="UP000289738">
    <property type="component" value="Chromosome A05"/>
</dbReference>
<dbReference type="AlphaFoldDB" id="A0A445D8P5"/>
<feature type="domain" description="C2H2-type" evidence="3">
    <location>
        <begin position="84"/>
        <end position="111"/>
    </location>
</feature>
<accession>A0A445D8P5</accession>
<feature type="compositionally biased region" description="Low complexity" evidence="2">
    <location>
        <begin position="51"/>
        <end position="60"/>
    </location>
</feature>
<dbReference type="STRING" id="3818.A0A445D8P5"/>